<evidence type="ECO:0000313" key="2">
    <source>
        <dbReference type="Proteomes" id="UP000814033"/>
    </source>
</evidence>
<keyword evidence="2" id="KW-1185">Reference proteome</keyword>
<dbReference type="EMBL" id="MU275994">
    <property type="protein sequence ID" value="KAI0044090.1"/>
    <property type="molecule type" value="Genomic_DNA"/>
</dbReference>
<sequence length="178" mass="19235">MATVLDPARIHAPHLIISNDKGLAERGALRSACATGRTPRLRCARCTKVTYANRILFAGLRTDRISEPGSGCVPSVSASLRSLTKMSCHRVTYDTVILPQNLPRQLRPLLSMGKAVDNQSMHEMIPAPPVVILSLMCATLSPALGHGCRVSWTIAQYNGITHLPRGSVATTVRVDSRV</sequence>
<accession>A0ACB8RJ68</accession>
<name>A0ACB8RJ68_9AGAM</name>
<organism evidence="1 2">
    <name type="scientific">Auriscalpium vulgare</name>
    <dbReference type="NCBI Taxonomy" id="40419"/>
    <lineage>
        <taxon>Eukaryota</taxon>
        <taxon>Fungi</taxon>
        <taxon>Dikarya</taxon>
        <taxon>Basidiomycota</taxon>
        <taxon>Agaricomycotina</taxon>
        <taxon>Agaricomycetes</taxon>
        <taxon>Russulales</taxon>
        <taxon>Auriscalpiaceae</taxon>
        <taxon>Auriscalpium</taxon>
    </lineage>
</organism>
<evidence type="ECO:0000313" key="1">
    <source>
        <dbReference type="EMBL" id="KAI0044090.1"/>
    </source>
</evidence>
<proteinExistence type="predicted"/>
<reference evidence="1" key="1">
    <citation type="submission" date="2021-02" db="EMBL/GenBank/DDBJ databases">
        <authorList>
            <consortium name="DOE Joint Genome Institute"/>
            <person name="Ahrendt S."/>
            <person name="Looney B.P."/>
            <person name="Miyauchi S."/>
            <person name="Morin E."/>
            <person name="Drula E."/>
            <person name="Courty P.E."/>
            <person name="Chicoki N."/>
            <person name="Fauchery L."/>
            <person name="Kohler A."/>
            <person name="Kuo A."/>
            <person name="Labutti K."/>
            <person name="Pangilinan J."/>
            <person name="Lipzen A."/>
            <person name="Riley R."/>
            <person name="Andreopoulos W."/>
            <person name="He G."/>
            <person name="Johnson J."/>
            <person name="Barry K.W."/>
            <person name="Grigoriev I.V."/>
            <person name="Nagy L."/>
            <person name="Hibbett D."/>
            <person name="Henrissat B."/>
            <person name="Matheny P.B."/>
            <person name="Labbe J."/>
            <person name="Martin F."/>
        </authorList>
    </citation>
    <scope>NUCLEOTIDE SEQUENCE</scope>
    <source>
        <strain evidence="1">FP105234-sp</strain>
    </source>
</reference>
<protein>
    <submittedName>
        <fullName evidence="1">Uncharacterized protein</fullName>
    </submittedName>
</protein>
<reference evidence="1" key="2">
    <citation type="journal article" date="2022" name="New Phytol.">
        <title>Evolutionary transition to the ectomycorrhizal habit in the genomes of a hyperdiverse lineage of mushroom-forming fungi.</title>
        <authorList>
            <person name="Looney B."/>
            <person name="Miyauchi S."/>
            <person name="Morin E."/>
            <person name="Drula E."/>
            <person name="Courty P.E."/>
            <person name="Kohler A."/>
            <person name="Kuo A."/>
            <person name="LaButti K."/>
            <person name="Pangilinan J."/>
            <person name="Lipzen A."/>
            <person name="Riley R."/>
            <person name="Andreopoulos W."/>
            <person name="He G."/>
            <person name="Johnson J."/>
            <person name="Nolan M."/>
            <person name="Tritt A."/>
            <person name="Barry K.W."/>
            <person name="Grigoriev I.V."/>
            <person name="Nagy L.G."/>
            <person name="Hibbett D."/>
            <person name="Henrissat B."/>
            <person name="Matheny P.B."/>
            <person name="Labbe J."/>
            <person name="Martin F.M."/>
        </authorList>
    </citation>
    <scope>NUCLEOTIDE SEQUENCE</scope>
    <source>
        <strain evidence="1">FP105234-sp</strain>
    </source>
</reference>
<gene>
    <name evidence="1" type="ORF">FA95DRAFT_303328</name>
</gene>
<dbReference type="Proteomes" id="UP000814033">
    <property type="component" value="Unassembled WGS sequence"/>
</dbReference>
<comment type="caution">
    <text evidence="1">The sequence shown here is derived from an EMBL/GenBank/DDBJ whole genome shotgun (WGS) entry which is preliminary data.</text>
</comment>